<evidence type="ECO:0000256" key="1">
    <source>
        <dbReference type="ARBA" id="ARBA00023015"/>
    </source>
</evidence>
<dbReference type="SUPFAM" id="SSF48498">
    <property type="entry name" value="Tetracyclin repressor-like, C-terminal domain"/>
    <property type="match status" value="1"/>
</dbReference>
<reference evidence="6 7" key="1">
    <citation type="journal article" date="2023" name="Microbiol. Spectr.">
        <title>Symbiosis of Carpenter Bees with Uncharacterized Lactic Acid Bacteria Showing NAD Auxotrophy.</title>
        <authorList>
            <person name="Kawasaki S."/>
            <person name="Ozawa K."/>
            <person name="Mori T."/>
            <person name="Yamamoto A."/>
            <person name="Ito M."/>
            <person name="Ohkuma M."/>
            <person name="Sakamoto M."/>
            <person name="Matsutani M."/>
        </authorList>
    </citation>
    <scope>NUCLEOTIDE SEQUENCE [LARGE SCALE GENOMIC DNA]</scope>
    <source>
        <strain evidence="6 7">KimH</strain>
    </source>
</reference>
<dbReference type="Proteomes" id="UP001321748">
    <property type="component" value="Chromosome"/>
</dbReference>
<dbReference type="InterPro" id="IPR001647">
    <property type="entry name" value="HTH_TetR"/>
</dbReference>
<evidence type="ECO:0000259" key="5">
    <source>
        <dbReference type="PROSITE" id="PS50977"/>
    </source>
</evidence>
<dbReference type="RefSeq" id="WP_317643315.1">
    <property type="nucleotide sequence ID" value="NZ_AP026800.1"/>
</dbReference>
<keyword evidence="1" id="KW-0805">Transcription regulation</keyword>
<dbReference type="Pfam" id="PF21597">
    <property type="entry name" value="TetR_C_43"/>
    <property type="match status" value="1"/>
</dbReference>
<keyword evidence="7" id="KW-1185">Reference proteome</keyword>
<dbReference type="InterPro" id="IPR050109">
    <property type="entry name" value="HTH-type_TetR-like_transc_reg"/>
</dbReference>
<name>A0ABM8BCD5_9BIFI</name>
<dbReference type="PRINTS" id="PR00455">
    <property type="entry name" value="HTHTETR"/>
</dbReference>
<dbReference type="InterPro" id="IPR049445">
    <property type="entry name" value="TetR_SbtR-like_C"/>
</dbReference>
<gene>
    <name evidence="6" type="ORF">KIMH_04150</name>
</gene>
<evidence type="ECO:0000256" key="4">
    <source>
        <dbReference type="PROSITE-ProRule" id="PRU00335"/>
    </source>
</evidence>
<dbReference type="InterPro" id="IPR009057">
    <property type="entry name" value="Homeodomain-like_sf"/>
</dbReference>
<organism evidence="6 7">
    <name type="scientific">Bombiscardovia apis</name>
    <dbReference type="NCBI Taxonomy" id="2932182"/>
    <lineage>
        <taxon>Bacteria</taxon>
        <taxon>Bacillati</taxon>
        <taxon>Actinomycetota</taxon>
        <taxon>Actinomycetes</taxon>
        <taxon>Bifidobacteriales</taxon>
        <taxon>Bifidobacteriaceae</taxon>
        <taxon>Bombiscardovia</taxon>
    </lineage>
</organism>
<dbReference type="PANTHER" id="PTHR30055:SF234">
    <property type="entry name" value="HTH-TYPE TRANSCRIPTIONAL REGULATOR BETI"/>
    <property type="match status" value="1"/>
</dbReference>
<dbReference type="SUPFAM" id="SSF46689">
    <property type="entry name" value="Homeodomain-like"/>
    <property type="match status" value="1"/>
</dbReference>
<dbReference type="PROSITE" id="PS01081">
    <property type="entry name" value="HTH_TETR_1"/>
    <property type="match status" value="1"/>
</dbReference>
<evidence type="ECO:0000313" key="6">
    <source>
        <dbReference type="EMBL" id="BDR54304.1"/>
    </source>
</evidence>
<keyword evidence="3" id="KW-0804">Transcription</keyword>
<proteinExistence type="predicted"/>
<dbReference type="EMBL" id="AP026800">
    <property type="protein sequence ID" value="BDR54304.1"/>
    <property type="molecule type" value="Genomic_DNA"/>
</dbReference>
<evidence type="ECO:0000313" key="7">
    <source>
        <dbReference type="Proteomes" id="UP001321748"/>
    </source>
</evidence>
<dbReference type="PROSITE" id="PS50977">
    <property type="entry name" value="HTH_TETR_2"/>
    <property type="match status" value="1"/>
</dbReference>
<accession>A0ABM8BCD5</accession>
<evidence type="ECO:0000256" key="2">
    <source>
        <dbReference type="ARBA" id="ARBA00023125"/>
    </source>
</evidence>
<dbReference type="Pfam" id="PF00440">
    <property type="entry name" value="TetR_N"/>
    <property type="match status" value="1"/>
</dbReference>
<feature type="domain" description="HTH tetR-type" evidence="5">
    <location>
        <begin position="20"/>
        <end position="79"/>
    </location>
</feature>
<keyword evidence="2 4" id="KW-0238">DNA-binding</keyword>
<evidence type="ECO:0000256" key="3">
    <source>
        <dbReference type="ARBA" id="ARBA00023163"/>
    </source>
</evidence>
<dbReference type="Gene3D" id="1.10.357.10">
    <property type="entry name" value="Tetracycline Repressor, domain 2"/>
    <property type="match status" value="1"/>
</dbReference>
<feature type="DNA-binding region" description="H-T-H motif" evidence="4">
    <location>
        <begin position="42"/>
        <end position="61"/>
    </location>
</feature>
<dbReference type="PANTHER" id="PTHR30055">
    <property type="entry name" value="HTH-TYPE TRANSCRIPTIONAL REGULATOR RUTR"/>
    <property type="match status" value="1"/>
</dbReference>
<dbReference type="InterPro" id="IPR023772">
    <property type="entry name" value="DNA-bd_HTH_TetR-type_CS"/>
</dbReference>
<dbReference type="InterPro" id="IPR036271">
    <property type="entry name" value="Tet_transcr_reg_TetR-rel_C_sf"/>
</dbReference>
<sequence length="240" mass="26422">MSRSQSQQSDPHAPLRSDAARNREKLLEAGRQVFARRGLGATLNDVAEQAGVGVGTAYRHFANKGELIEAISVGQVNELEGILRRSLANPDAWAGLVDYLERSMAMQTRDKGLAQLFAGRHLPSERYDWGRDRIAPLVNQVADRAREQGAIRPEITGTDLIFIQIGILGIAETLNEGAAKVKRTDVDQLYRRYLWIALSGIRAPQANNEAQDPWSSWPKPIPALTTQATHQILSAPTPAK</sequence>
<protein>
    <submittedName>
        <fullName evidence="6">TetR family transcriptional regulator</fullName>
    </submittedName>
</protein>